<evidence type="ECO:0000256" key="1">
    <source>
        <dbReference type="SAM" id="MobiDB-lite"/>
    </source>
</evidence>
<reference evidence="5" key="1">
    <citation type="journal article" date="2017" name="Genome Announc.">
        <title>Genome sequences of Cyberlindnera fabianii 65, Pichia kudriavzevii 129, and Saccharomyces cerevisiae 131 isolated from fermented masau fruits in Zimbabwe.</title>
        <authorList>
            <person name="van Rijswijck I.M.H."/>
            <person name="Derks M.F.L."/>
            <person name="Abee T."/>
            <person name="de Ridder D."/>
            <person name="Smid E.J."/>
        </authorList>
    </citation>
    <scope>NUCLEOTIDE SEQUENCE [LARGE SCALE GENOMIC DNA]</scope>
    <source>
        <strain evidence="5">129</strain>
    </source>
</reference>
<dbReference type="EMBL" id="MQVM01000022">
    <property type="protein sequence ID" value="ONH72307.1"/>
    <property type="molecule type" value="Genomic_DNA"/>
</dbReference>
<evidence type="ECO:0000313" key="5">
    <source>
        <dbReference type="Proteomes" id="UP000189274"/>
    </source>
</evidence>
<dbReference type="PANTHER" id="PTHR47349">
    <property type="entry name" value="CHROMOSOME 8, WHOLE GENOME SHOTGUN SEQUENCE"/>
    <property type="match status" value="1"/>
</dbReference>
<dbReference type="Pfam" id="PF26147">
    <property type="entry name" value="AB_HYDROLASE_YMC0-YMC35"/>
    <property type="match status" value="1"/>
</dbReference>
<dbReference type="PANTHER" id="PTHR47349:SF1">
    <property type="entry name" value="AER328WP"/>
    <property type="match status" value="1"/>
</dbReference>
<feature type="domain" description="YMC020W-like alpha/beta hydrolase" evidence="2">
    <location>
        <begin position="116"/>
        <end position="461"/>
    </location>
</feature>
<evidence type="ECO:0000259" key="2">
    <source>
        <dbReference type="Pfam" id="PF26147"/>
    </source>
</evidence>
<evidence type="ECO:0000313" key="4">
    <source>
        <dbReference type="EMBL" id="ONH72489.1"/>
    </source>
</evidence>
<feature type="region of interest" description="Disordered" evidence="1">
    <location>
        <begin position="1"/>
        <end position="33"/>
    </location>
</feature>
<proteinExistence type="predicted"/>
<dbReference type="InterPro" id="IPR058933">
    <property type="entry name" value="YMC020W-like_ab_hydrolase"/>
</dbReference>
<evidence type="ECO:0000313" key="3">
    <source>
        <dbReference type="EMBL" id="ONH72307.1"/>
    </source>
</evidence>
<dbReference type="EMBL" id="MQVM01000021">
    <property type="protein sequence ID" value="ONH72489.1"/>
    <property type="molecule type" value="Genomic_DNA"/>
</dbReference>
<dbReference type="AlphaFoldDB" id="A0A1V2LJH9"/>
<name>A0A1V2LJH9_PICKU</name>
<organism evidence="4 5">
    <name type="scientific">Pichia kudriavzevii</name>
    <name type="common">Yeast</name>
    <name type="synonym">Issatchenkia orientalis</name>
    <dbReference type="NCBI Taxonomy" id="4909"/>
    <lineage>
        <taxon>Eukaryota</taxon>
        <taxon>Fungi</taxon>
        <taxon>Dikarya</taxon>
        <taxon>Ascomycota</taxon>
        <taxon>Saccharomycotina</taxon>
        <taxon>Pichiomycetes</taxon>
        <taxon>Pichiales</taxon>
        <taxon>Pichiaceae</taxon>
        <taxon>Pichia</taxon>
    </lineage>
</organism>
<reference evidence="4" key="2">
    <citation type="submission" date="2017-01" db="EMBL/GenBank/DDBJ databases">
        <authorList>
            <person name="Mah S.A."/>
            <person name="Swanson W.J."/>
            <person name="Moy G.W."/>
            <person name="Vacquier V.D."/>
        </authorList>
    </citation>
    <scope>NUCLEOTIDE SEQUENCE [LARGE SCALE GENOMIC DNA]</scope>
    <source>
        <strain evidence="4">129</strain>
    </source>
</reference>
<feature type="compositionally biased region" description="Low complexity" evidence="1">
    <location>
        <begin position="1"/>
        <end position="15"/>
    </location>
</feature>
<gene>
    <name evidence="4" type="ORF">BOH78_3769</name>
    <name evidence="3" type="ORF">BOH78_3846</name>
</gene>
<comment type="caution">
    <text evidence="4">The sequence shown here is derived from an EMBL/GenBank/DDBJ whole genome shotgun (WGS) entry which is preliminary data.</text>
</comment>
<dbReference type="VEuPathDB" id="FungiDB:C5L36_0E04420"/>
<sequence length="504" mass="57350">MKLPSNPSRLMSSKPSSPPRPKKRTSSLVIDDEPSIGKDSHLFREDRNWKFWPRERAQSWSFWSNPPHVHLEATGGSLDNPRGNTTIKKDLENLVIPKLNNLPLATTSVYLNHNYKRIRRVFGYSEKEQHLNRLPAPTPLKKVLIIGVHGFFPTKMLRPIIGEPTGTSLKFATLGESAVLEWAREREMDVEIRKIALEKEGKIFDRVDFFFDILSQNKSEIDESDFIFVCSHSQGTPVSIILIAKLLEYGIIDGSKKIGILGMAGINLGPFYGMDKSLFVRAYSTIENESLLELFQFQNFESLQSRKYVESLKTLIKNNVKLVFIGSIDDQLVPLYSSVAIHIHHPNIFRSIYIDNSTNTPDFLARILKLSCMLLNLGYSDHDVIKEISPSLPGPITGGGHSKIYNELQVYKLALDFTLQTNSSSIAIDQPIKLKPFDIKKLGKLSNPFNLPWCVRGLFFETKRKLPHGDEEIDNVFKEFDCWHPNSKALKDVKYRLNGIKAKL</sequence>
<accession>A0A1V2LJH9</accession>
<dbReference type="InterPro" id="IPR058934">
    <property type="entry name" value="YMC020W-like"/>
</dbReference>
<protein>
    <recommendedName>
        <fullName evidence="2">YMC020W-like alpha/beta hydrolase domain-containing protein</fullName>
    </recommendedName>
</protein>
<dbReference type="Proteomes" id="UP000189274">
    <property type="component" value="Unassembled WGS sequence"/>
</dbReference>